<dbReference type="PANTHER" id="PTHR45765:SF1">
    <property type="entry name" value="METHIONINE--TRNA LIGASE, CYTOPLASMIC"/>
    <property type="match status" value="1"/>
</dbReference>
<dbReference type="InterPro" id="IPR014729">
    <property type="entry name" value="Rossmann-like_a/b/a_fold"/>
</dbReference>
<comment type="caution">
    <text evidence="12">Lacks conserved residue(s) required for the propagation of feature annotation.</text>
</comment>
<dbReference type="SUPFAM" id="SSF52374">
    <property type="entry name" value="Nucleotidylyl transferase"/>
    <property type="match status" value="1"/>
</dbReference>
<dbReference type="Gene3D" id="2.20.28.20">
    <property type="entry name" value="Methionyl-tRNA synthetase, Zn-domain"/>
    <property type="match status" value="1"/>
</dbReference>
<evidence type="ECO:0000256" key="8">
    <source>
        <dbReference type="ARBA" id="ARBA00022840"/>
    </source>
</evidence>
<dbReference type="PANTHER" id="PTHR45765">
    <property type="entry name" value="METHIONINE--TRNA LIGASE"/>
    <property type="match status" value="1"/>
</dbReference>
<accession>A0A8J2FRY1</accession>
<comment type="function">
    <text evidence="1 12">Is required not only for elongation of protein synthesis but also for the initiation of all mRNA translation through initiator tRNA(fMet) aminoacylation.</text>
</comment>
<keyword evidence="16" id="KW-1185">Reference proteome</keyword>
<proteinExistence type="inferred from homology"/>
<dbReference type="SUPFAM" id="SSF57770">
    <property type="entry name" value="Methionyl-tRNA synthetase (MetRS), Zn-domain"/>
    <property type="match status" value="1"/>
</dbReference>
<organism evidence="15 16">
    <name type="scientific">Candidatus Methylacidithermus pantelleriae</name>
    <dbReference type="NCBI Taxonomy" id="2744239"/>
    <lineage>
        <taxon>Bacteria</taxon>
        <taxon>Pseudomonadati</taxon>
        <taxon>Verrucomicrobiota</taxon>
        <taxon>Methylacidiphilae</taxon>
        <taxon>Methylacidiphilales</taxon>
        <taxon>Methylacidiphilaceae</taxon>
        <taxon>Candidatus Methylacidithermus</taxon>
    </lineage>
</organism>
<feature type="binding site" evidence="12">
    <location>
        <position position="147"/>
    </location>
    <ligand>
        <name>Zn(2+)</name>
        <dbReference type="ChEBI" id="CHEBI:29105"/>
    </ligand>
</feature>
<dbReference type="EC" id="6.1.1.10" evidence="12"/>
<feature type="binding site" evidence="12">
    <location>
        <position position="160"/>
    </location>
    <ligand>
        <name>Zn(2+)</name>
        <dbReference type="ChEBI" id="CHEBI:29105"/>
    </ligand>
</feature>
<sequence>MAKKIFVGVAWPYANGPLHAGHLAGVYLPADIFCRYHRIQGNPILMVSGSDAHGTPITVRAEKEGVSPADIAERFHREFQGYWASLGISFDHYTTTRSLTHQKTVGEIFSTLLDKGYLFQKEVEAYYDPIKKRFLPDRYIEGTCPRCGYERARGDQCEGCGTLLEPSQLLFPRSLLSGEPPVLRTTIHFFFDLPAFQDRLVAWVKENHHWRSNVYRFTLSFLAQGLQPRAITRDLEWGIPVPYPGYEQKRIYVWFEAVIGYLSATIEYAQKQGNPDGWKEWWQDPEVRSYYFIGKDNIPFHTIIWPAILLGVGALNLPYDVPASEYLVFGGAKASKSQGIGVTLPDLLRHFTPDEIRYGLAAVLPESSDTNFELDEFLRRHNEELVGIYGNLIHRTITFAHNYLGGQVPSFPGLDAGISEAIEKAFQEESCCLEAVRLRDGLRVALGLARLGNRYFEEKAPWKSARENPPAMKAALGNLLNLLQALKILWYPFLPHASQRLHELLGASGKVEETGWAFRPLEPHTPLGKPLLPFRKLEATQLG</sequence>
<reference evidence="15" key="1">
    <citation type="submission" date="2021-02" db="EMBL/GenBank/DDBJ databases">
        <authorList>
            <person name="Cremers G."/>
            <person name="Picone N."/>
        </authorList>
    </citation>
    <scope>NUCLEOTIDE SEQUENCE</scope>
    <source>
        <strain evidence="15">PQ17</strain>
    </source>
</reference>
<dbReference type="InterPro" id="IPR041872">
    <property type="entry name" value="Anticodon_Met"/>
</dbReference>
<dbReference type="InterPro" id="IPR015413">
    <property type="entry name" value="Methionyl/Leucyl_tRNA_Synth"/>
</dbReference>
<comment type="catalytic activity">
    <reaction evidence="11 12">
        <text>tRNA(Met) + L-methionine + ATP = L-methionyl-tRNA(Met) + AMP + diphosphate</text>
        <dbReference type="Rhea" id="RHEA:13481"/>
        <dbReference type="Rhea" id="RHEA-COMP:9667"/>
        <dbReference type="Rhea" id="RHEA-COMP:9698"/>
        <dbReference type="ChEBI" id="CHEBI:30616"/>
        <dbReference type="ChEBI" id="CHEBI:33019"/>
        <dbReference type="ChEBI" id="CHEBI:57844"/>
        <dbReference type="ChEBI" id="CHEBI:78442"/>
        <dbReference type="ChEBI" id="CHEBI:78530"/>
        <dbReference type="ChEBI" id="CHEBI:456215"/>
        <dbReference type="EC" id="6.1.1.10"/>
    </reaction>
</comment>
<feature type="binding site" evidence="12">
    <location>
        <position position="144"/>
    </location>
    <ligand>
        <name>Zn(2+)</name>
        <dbReference type="ChEBI" id="CHEBI:29105"/>
    </ligand>
</feature>
<comment type="caution">
    <text evidence="15">The sequence shown here is derived from an EMBL/GenBank/DDBJ whole genome shotgun (WGS) entry which is preliminary data.</text>
</comment>
<evidence type="ECO:0000256" key="9">
    <source>
        <dbReference type="ARBA" id="ARBA00022917"/>
    </source>
</evidence>
<keyword evidence="8 12" id="KW-0067">ATP-binding</keyword>
<evidence type="ECO:0000259" key="13">
    <source>
        <dbReference type="Pfam" id="PF09334"/>
    </source>
</evidence>
<evidence type="ECO:0000256" key="10">
    <source>
        <dbReference type="ARBA" id="ARBA00023146"/>
    </source>
</evidence>
<name>A0A8J2FRY1_9BACT</name>
<feature type="domain" description="Methionyl/Leucyl tRNA synthetase" evidence="13">
    <location>
        <begin position="6"/>
        <end position="396"/>
    </location>
</feature>
<keyword evidence="4 12" id="KW-0963">Cytoplasm</keyword>
<keyword evidence="6 12" id="KW-0547">Nucleotide-binding</keyword>
<dbReference type="GO" id="GO:0006431">
    <property type="term" value="P:methionyl-tRNA aminoacylation"/>
    <property type="evidence" value="ECO:0007669"/>
    <property type="project" value="UniProtKB-UniRule"/>
</dbReference>
<dbReference type="Pfam" id="PF09334">
    <property type="entry name" value="tRNA-synt_1g"/>
    <property type="match status" value="1"/>
</dbReference>
<dbReference type="AlphaFoldDB" id="A0A8J2FRY1"/>
<evidence type="ECO:0000256" key="6">
    <source>
        <dbReference type="ARBA" id="ARBA00022741"/>
    </source>
</evidence>
<evidence type="ECO:0000313" key="15">
    <source>
        <dbReference type="EMBL" id="CAF0694940.1"/>
    </source>
</evidence>
<comment type="subunit">
    <text evidence="12">Monomer.</text>
</comment>
<evidence type="ECO:0000259" key="14">
    <source>
        <dbReference type="Pfam" id="PF19303"/>
    </source>
</evidence>
<evidence type="ECO:0000256" key="5">
    <source>
        <dbReference type="ARBA" id="ARBA00022598"/>
    </source>
</evidence>
<protein>
    <recommendedName>
        <fullName evidence="12">Methionine--tRNA ligase</fullName>
        <ecNumber evidence="12">6.1.1.10</ecNumber>
    </recommendedName>
    <alternativeName>
        <fullName evidence="12">Methionyl-tRNA synthetase</fullName>
        <shortName evidence="12">MetRS</shortName>
    </alternativeName>
</protein>
<dbReference type="GO" id="GO:0005524">
    <property type="term" value="F:ATP binding"/>
    <property type="evidence" value="ECO:0007669"/>
    <property type="project" value="UniProtKB-UniRule"/>
</dbReference>
<feature type="binding site" evidence="12">
    <location>
        <position position="336"/>
    </location>
    <ligand>
        <name>ATP</name>
        <dbReference type="ChEBI" id="CHEBI:30616"/>
    </ligand>
</feature>
<dbReference type="InterPro" id="IPR001412">
    <property type="entry name" value="aa-tRNA-synth_I_CS"/>
</dbReference>
<evidence type="ECO:0000313" key="16">
    <source>
        <dbReference type="Proteomes" id="UP000663859"/>
    </source>
</evidence>
<dbReference type="GO" id="GO:0046872">
    <property type="term" value="F:metal ion binding"/>
    <property type="evidence" value="ECO:0007669"/>
    <property type="project" value="UniProtKB-KW"/>
</dbReference>
<dbReference type="InterPro" id="IPR033911">
    <property type="entry name" value="MetRS_core"/>
</dbReference>
<evidence type="ECO:0000256" key="4">
    <source>
        <dbReference type="ARBA" id="ARBA00022490"/>
    </source>
</evidence>
<dbReference type="SUPFAM" id="SSF47323">
    <property type="entry name" value="Anticodon-binding domain of a subclass of class I aminoacyl-tRNA synthetases"/>
    <property type="match status" value="1"/>
</dbReference>
<dbReference type="CDD" id="cd00814">
    <property type="entry name" value="MetRS_core"/>
    <property type="match status" value="1"/>
</dbReference>
<dbReference type="NCBIfam" id="TIGR00398">
    <property type="entry name" value="metG"/>
    <property type="match status" value="1"/>
</dbReference>
<evidence type="ECO:0000256" key="12">
    <source>
        <dbReference type="HAMAP-Rule" id="MF_00098"/>
    </source>
</evidence>
<comment type="cofactor">
    <cofactor evidence="12">
        <name>Zn(2+)</name>
        <dbReference type="ChEBI" id="CHEBI:29105"/>
    </cofactor>
    <text evidence="12">Binds 1 zinc ion per subunit.</text>
</comment>
<dbReference type="HAMAP" id="MF_00098">
    <property type="entry name" value="Met_tRNA_synth_type1"/>
    <property type="match status" value="1"/>
</dbReference>
<dbReference type="Gene3D" id="1.10.730.10">
    <property type="entry name" value="Isoleucyl-tRNA Synthetase, Domain 1"/>
    <property type="match status" value="1"/>
</dbReference>
<evidence type="ECO:0000256" key="3">
    <source>
        <dbReference type="ARBA" id="ARBA00008258"/>
    </source>
</evidence>
<feature type="short sequence motif" description="'HIGH' region" evidence="12">
    <location>
        <begin position="12"/>
        <end position="22"/>
    </location>
</feature>
<comment type="subcellular location">
    <subcellularLocation>
        <location evidence="2 12">Cytoplasm</location>
    </subcellularLocation>
</comment>
<evidence type="ECO:0000256" key="11">
    <source>
        <dbReference type="ARBA" id="ARBA00047364"/>
    </source>
</evidence>
<keyword evidence="5 12" id="KW-0436">Ligase</keyword>
<comment type="similarity">
    <text evidence="3 12">Belongs to the class-I aminoacyl-tRNA synthetase family. MetG type 1 subfamily.</text>
</comment>
<feature type="domain" description="Methionyl-tRNA synthetase anticodon-binding" evidence="14">
    <location>
        <begin position="419"/>
        <end position="517"/>
    </location>
</feature>
<dbReference type="InterPro" id="IPR014758">
    <property type="entry name" value="Met-tRNA_synth"/>
</dbReference>
<dbReference type="FunFam" id="2.20.28.20:FF:000001">
    <property type="entry name" value="Methionine--tRNA ligase"/>
    <property type="match status" value="1"/>
</dbReference>
<dbReference type="Gene3D" id="3.40.50.620">
    <property type="entry name" value="HUPs"/>
    <property type="match status" value="1"/>
</dbReference>
<dbReference type="Pfam" id="PF19303">
    <property type="entry name" value="Anticodon_3"/>
    <property type="match status" value="1"/>
</dbReference>
<dbReference type="InterPro" id="IPR023458">
    <property type="entry name" value="Met-tRNA_ligase_1"/>
</dbReference>
<dbReference type="GO" id="GO:0004825">
    <property type="term" value="F:methionine-tRNA ligase activity"/>
    <property type="evidence" value="ECO:0007669"/>
    <property type="project" value="UniProtKB-UniRule"/>
</dbReference>
<gene>
    <name evidence="12 15" type="primary">metG</name>
    <name evidence="15" type="ORF">MPNT_180003</name>
</gene>
<dbReference type="RefSeq" id="WP_174583049.1">
    <property type="nucleotide sequence ID" value="NZ_CAJNOB010000010.1"/>
</dbReference>
<evidence type="ECO:0000256" key="2">
    <source>
        <dbReference type="ARBA" id="ARBA00004496"/>
    </source>
</evidence>
<keyword evidence="10 12" id="KW-0030">Aminoacyl-tRNA synthetase</keyword>
<keyword evidence="12" id="KW-0479">Metal-binding</keyword>
<evidence type="ECO:0000256" key="7">
    <source>
        <dbReference type="ARBA" id="ARBA00022833"/>
    </source>
</evidence>
<dbReference type="InterPro" id="IPR029038">
    <property type="entry name" value="MetRS_Zn"/>
</dbReference>
<feature type="binding site" evidence="12">
    <location>
        <position position="157"/>
    </location>
    <ligand>
        <name>Zn(2+)</name>
        <dbReference type="ChEBI" id="CHEBI:29105"/>
    </ligand>
</feature>
<dbReference type="InterPro" id="IPR009080">
    <property type="entry name" value="tRNAsynth_Ia_anticodon-bd"/>
</dbReference>
<keyword evidence="7 12" id="KW-0862">Zinc</keyword>
<dbReference type="GO" id="GO:0005829">
    <property type="term" value="C:cytosol"/>
    <property type="evidence" value="ECO:0007669"/>
    <property type="project" value="TreeGrafter"/>
</dbReference>
<dbReference type="PROSITE" id="PS00178">
    <property type="entry name" value="AA_TRNA_LIGASE_I"/>
    <property type="match status" value="1"/>
</dbReference>
<dbReference type="EMBL" id="CAJNOB010000010">
    <property type="protein sequence ID" value="CAF0694940.1"/>
    <property type="molecule type" value="Genomic_DNA"/>
</dbReference>
<evidence type="ECO:0000256" key="1">
    <source>
        <dbReference type="ARBA" id="ARBA00003314"/>
    </source>
</evidence>
<keyword evidence="9 12" id="KW-0648">Protein biosynthesis</keyword>
<dbReference type="PRINTS" id="PR01041">
    <property type="entry name" value="TRNASYNTHMET"/>
</dbReference>
<dbReference type="Proteomes" id="UP000663859">
    <property type="component" value="Unassembled WGS sequence"/>
</dbReference>